<dbReference type="AlphaFoldDB" id="A0A1I2GE89"/>
<dbReference type="EMBL" id="FOMX01000032">
    <property type="protein sequence ID" value="SFF16094.1"/>
    <property type="molecule type" value="Genomic_DNA"/>
</dbReference>
<dbReference type="FunFam" id="3.30.420.40:FF:000008">
    <property type="entry name" value="Glycerol kinase"/>
    <property type="match status" value="1"/>
</dbReference>
<dbReference type="NCBIfam" id="TIGR01311">
    <property type="entry name" value="glycerol_kin"/>
    <property type="match status" value="1"/>
</dbReference>
<feature type="binding site" evidence="9">
    <location>
        <position position="412"/>
    </location>
    <ligand>
        <name>ADP</name>
        <dbReference type="ChEBI" id="CHEBI:456216"/>
    </ligand>
</feature>
<evidence type="ECO:0000256" key="2">
    <source>
        <dbReference type="ARBA" id="ARBA00009156"/>
    </source>
</evidence>
<keyword evidence="6 9" id="KW-0319">Glycerol metabolism</keyword>
<evidence type="ECO:0000256" key="1">
    <source>
        <dbReference type="ARBA" id="ARBA00005190"/>
    </source>
</evidence>
<feature type="binding site" evidence="9">
    <location>
        <position position="311"/>
    </location>
    <ligand>
        <name>ATP</name>
        <dbReference type="ChEBI" id="CHEBI:30616"/>
    </ligand>
</feature>
<evidence type="ECO:0000259" key="12">
    <source>
        <dbReference type="Pfam" id="PF02782"/>
    </source>
</evidence>
<dbReference type="GO" id="GO:0005524">
    <property type="term" value="F:ATP binding"/>
    <property type="evidence" value="ECO:0007669"/>
    <property type="project" value="UniProtKB-UniRule"/>
</dbReference>
<comment type="pathway">
    <text evidence="1 9">Polyol metabolism; glycerol degradation via glycerol kinase pathway; sn-glycerol 3-phosphate from glycerol: step 1/1.</text>
</comment>
<feature type="binding site" evidence="9">
    <location>
        <position position="311"/>
    </location>
    <ligand>
        <name>ADP</name>
        <dbReference type="ChEBI" id="CHEBI:456216"/>
    </ligand>
</feature>
<keyword evidence="4 9" id="KW-0547">Nucleotide-binding</keyword>
<gene>
    <name evidence="9" type="primary">glpK</name>
    <name evidence="13" type="ORF">SAMN02745121_07249</name>
</gene>
<feature type="binding site" evidence="9">
    <location>
        <position position="136"/>
    </location>
    <ligand>
        <name>sn-glycerol 3-phosphate</name>
        <dbReference type="ChEBI" id="CHEBI:57597"/>
    </ligand>
</feature>
<evidence type="ECO:0000313" key="13">
    <source>
        <dbReference type="EMBL" id="SFF16094.1"/>
    </source>
</evidence>
<evidence type="ECO:0000256" key="10">
    <source>
        <dbReference type="RuleBase" id="RU003733"/>
    </source>
</evidence>
<evidence type="ECO:0000256" key="3">
    <source>
        <dbReference type="ARBA" id="ARBA00022679"/>
    </source>
</evidence>
<dbReference type="OrthoDB" id="9805576at2"/>
<dbReference type="GO" id="GO:0006072">
    <property type="term" value="P:glycerol-3-phosphate metabolic process"/>
    <property type="evidence" value="ECO:0007669"/>
    <property type="project" value="InterPro"/>
</dbReference>
<dbReference type="STRING" id="54.SAMN02745121_07249"/>
<dbReference type="InterPro" id="IPR018484">
    <property type="entry name" value="FGGY_N"/>
</dbReference>
<feature type="binding site" evidence="9">
    <location>
        <position position="412"/>
    </location>
    <ligand>
        <name>ATP</name>
        <dbReference type="ChEBI" id="CHEBI:30616"/>
    </ligand>
</feature>
<dbReference type="InterPro" id="IPR043129">
    <property type="entry name" value="ATPase_NBD"/>
</dbReference>
<keyword evidence="3 9" id="KW-0808">Transferase</keyword>
<dbReference type="GO" id="GO:0005829">
    <property type="term" value="C:cytosol"/>
    <property type="evidence" value="ECO:0007669"/>
    <property type="project" value="TreeGrafter"/>
</dbReference>
<dbReference type="InterPro" id="IPR005999">
    <property type="entry name" value="Glycerol_kin"/>
</dbReference>
<feature type="binding site" evidence="9">
    <location>
        <position position="15"/>
    </location>
    <ligand>
        <name>ATP</name>
        <dbReference type="ChEBI" id="CHEBI:30616"/>
    </ligand>
</feature>
<dbReference type="CDD" id="cd07786">
    <property type="entry name" value="FGGY_EcGK_like"/>
    <property type="match status" value="1"/>
</dbReference>
<evidence type="ECO:0000256" key="4">
    <source>
        <dbReference type="ARBA" id="ARBA00022741"/>
    </source>
</evidence>
<feature type="binding site" evidence="9">
    <location>
        <position position="84"/>
    </location>
    <ligand>
        <name>glycerol</name>
        <dbReference type="ChEBI" id="CHEBI:17754"/>
    </ligand>
</feature>
<dbReference type="PROSITE" id="PS00445">
    <property type="entry name" value="FGGY_KINASES_2"/>
    <property type="match status" value="1"/>
</dbReference>
<feature type="binding site" evidence="9">
    <location>
        <position position="14"/>
    </location>
    <ligand>
        <name>ATP</name>
        <dbReference type="ChEBI" id="CHEBI:30616"/>
    </ligand>
</feature>
<dbReference type="PROSITE" id="PS00933">
    <property type="entry name" value="FGGY_KINASES_1"/>
    <property type="match status" value="1"/>
</dbReference>
<comment type="function">
    <text evidence="9">Key enzyme in the regulation of glycerol uptake and metabolism. Catalyzes the phosphorylation of glycerol to yield sn-glycerol 3-phosphate.</text>
</comment>
<evidence type="ECO:0000259" key="11">
    <source>
        <dbReference type="Pfam" id="PF00370"/>
    </source>
</evidence>
<feature type="binding site" evidence="9">
    <location>
        <position position="136"/>
    </location>
    <ligand>
        <name>glycerol</name>
        <dbReference type="ChEBI" id="CHEBI:17754"/>
    </ligand>
</feature>
<feature type="binding site" evidence="9">
    <location>
        <position position="14"/>
    </location>
    <ligand>
        <name>sn-glycerol 3-phosphate</name>
        <dbReference type="ChEBI" id="CHEBI:57597"/>
    </ligand>
</feature>
<dbReference type="PIRSF" id="PIRSF000538">
    <property type="entry name" value="GlpK"/>
    <property type="match status" value="1"/>
</dbReference>
<sequence>MTTADLILAIDQGTTGSTCLLVDPQLRVLARATREFPQHFPQPGWVEHDPEELYASVLAAVAEVLQTSGVAPARIAAIGITNQRETSLLWDRSDGRPLHRALVWQDRRTADTCESLRAAGHEDLIRARTGLLLDPYFSATKLAWVLDHVPGARARAEAGELRAGTIDTYLVWRLTAGAAHVSEPSNASRTLLWPLKGGGWDEELCALLRVPAAILPRVLPCTARFGETCGVPGLPDGIPIHGIAGDQQAALFGQACFGPGEAKCTYGTGAFAVLNTGDTPVASRHGLLTTVGWQIGERTTYCLEGSAFMAGAVVQWLRDGLGFVLKASEIEALAASVPDSGGVVLVPAHAGLGAPYWRPHARGLISGITRGTTRAHIARAALEGIALQIADLLRAMSADIGAPLKALKVDGGAAANDLLMQLQADLLGVPIARPTMLEATALGAVFLAGLGAGIWSDTGALAAAWQQDRAFTPSPPTTALATLRSNWERAVALA</sequence>
<feature type="binding site" evidence="9">
    <location>
        <position position="246"/>
    </location>
    <ligand>
        <name>glycerol</name>
        <dbReference type="ChEBI" id="CHEBI:17754"/>
    </ligand>
</feature>
<evidence type="ECO:0000256" key="5">
    <source>
        <dbReference type="ARBA" id="ARBA00022777"/>
    </source>
</evidence>
<feature type="domain" description="Carbohydrate kinase FGGY N-terminal" evidence="11">
    <location>
        <begin position="7"/>
        <end position="253"/>
    </location>
</feature>
<feature type="binding site" evidence="9">
    <location>
        <position position="85"/>
    </location>
    <ligand>
        <name>glycerol</name>
        <dbReference type="ChEBI" id="CHEBI:17754"/>
    </ligand>
</feature>
<feature type="binding site" evidence="9">
    <location>
        <position position="268"/>
    </location>
    <ligand>
        <name>ATP</name>
        <dbReference type="ChEBI" id="CHEBI:30616"/>
    </ligand>
</feature>
<feature type="binding site" evidence="9">
    <location>
        <position position="84"/>
    </location>
    <ligand>
        <name>sn-glycerol 3-phosphate</name>
        <dbReference type="ChEBI" id="CHEBI:57597"/>
    </ligand>
</feature>
<comment type="caution">
    <text evidence="9">Lacks conserved residue(s) required for the propagation of feature annotation.</text>
</comment>
<dbReference type="GO" id="GO:0019563">
    <property type="term" value="P:glycerol catabolic process"/>
    <property type="evidence" value="ECO:0007669"/>
    <property type="project" value="UniProtKB-UniRule"/>
</dbReference>
<dbReference type="InterPro" id="IPR000577">
    <property type="entry name" value="Carb_kinase_FGGY"/>
</dbReference>
<dbReference type="EC" id="2.7.1.30" evidence="9"/>
<evidence type="ECO:0000256" key="8">
    <source>
        <dbReference type="ARBA" id="ARBA00052101"/>
    </source>
</evidence>
<feature type="binding site" evidence="9">
    <location>
        <position position="247"/>
    </location>
    <ligand>
        <name>glycerol</name>
        <dbReference type="ChEBI" id="CHEBI:17754"/>
    </ligand>
</feature>
<feature type="binding site" evidence="9">
    <location>
        <position position="416"/>
    </location>
    <ligand>
        <name>ADP</name>
        <dbReference type="ChEBI" id="CHEBI:456216"/>
    </ligand>
</feature>
<accession>A0A1I2GE89</accession>
<dbReference type="GO" id="GO:0004370">
    <property type="term" value="F:glycerol kinase activity"/>
    <property type="evidence" value="ECO:0007669"/>
    <property type="project" value="UniProtKB-UniRule"/>
</dbReference>
<keyword evidence="14" id="KW-1185">Reference proteome</keyword>
<dbReference type="InterPro" id="IPR018485">
    <property type="entry name" value="FGGY_C"/>
</dbReference>
<dbReference type="SUPFAM" id="SSF53067">
    <property type="entry name" value="Actin-like ATPase domain"/>
    <property type="match status" value="2"/>
</dbReference>
<feature type="domain" description="Carbohydrate kinase FGGY C-terminal" evidence="12">
    <location>
        <begin position="262"/>
        <end position="450"/>
    </location>
</feature>
<feature type="binding site" evidence="9">
    <location>
        <position position="315"/>
    </location>
    <ligand>
        <name>ATP</name>
        <dbReference type="ChEBI" id="CHEBI:30616"/>
    </ligand>
</feature>
<organism evidence="13 14">
    <name type="scientific">Nannocystis exedens</name>
    <dbReference type="NCBI Taxonomy" id="54"/>
    <lineage>
        <taxon>Bacteria</taxon>
        <taxon>Pseudomonadati</taxon>
        <taxon>Myxococcota</taxon>
        <taxon>Polyangia</taxon>
        <taxon>Nannocystales</taxon>
        <taxon>Nannocystaceae</taxon>
        <taxon>Nannocystis</taxon>
    </lineage>
</organism>
<dbReference type="Gene3D" id="3.30.420.40">
    <property type="match status" value="2"/>
</dbReference>
<dbReference type="FunFam" id="3.30.420.40:FF:000007">
    <property type="entry name" value="Glycerol kinase"/>
    <property type="match status" value="1"/>
</dbReference>
<dbReference type="InterPro" id="IPR018483">
    <property type="entry name" value="Carb_kinase_FGGY_CS"/>
</dbReference>
<protein>
    <recommendedName>
        <fullName evidence="9">Glycerol kinase</fullName>
        <ecNumber evidence="9">2.7.1.30</ecNumber>
    </recommendedName>
    <alternativeName>
        <fullName evidence="9">ATP:glycerol 3-phosphotransferase</fullName>
    </alternativeName>
    <alternativeName>
        <fullName evidence="9">Glycerokinase</fullName>
        <shortName evidence="9">GK</shortName>
    </alternativeName>
</protein>
<comment type="activity regulation">
    <text evidence="9">Inhibited by fructose 1,6-bisphosphate (FBP).</text>
</comment>
<feature type="binding site" evidence="9">
    <location>
        <position position="268"/>
    </location>
    <ligand>
        <name>ADP</name>
        <dbReference type="ChEBI" id="CHEBI:456216"/>
    </ligand>
</feature>
<dbReference type="RefSeq" id="WP_096328142.1">
    <property type="nucleotide sequence ID" value="NZ_FOMX01000032.1"/>
</dbReference>
<comment type="similarity">
    <text evidence="2 9 10">Belongs to the FGGY kinase family.</text>
</comment>
<evidence type="ECO:0000313" key="14">
    <source>
        <dbReference type="Proteomes" id="UP000199400"/>
    </source>
</evidence>
<dbReference type="NCBIfam" id="NF000756">
    <property type="entry name" value="PRK00047.1"/>
    <property type="match status" value="1"/>
</dbReference>
<reference evidence="14" key="1">
    <citation type="submission" date="2016-10" db="EMBL/GenBank/DDBJ databases">
        <authorList>
            <person name="Varghese N."/>
            <person name="Submissions S."/>
        </authorList>
    </citation>
    <scope>NUCLEOTIDE SEQUENCE [LARGE SCALE GENOMIC DNA]</scope>
    <source>
        <strain evidence="14">ATCC 25963</strain>
    </source>
</reference>
<dbReference type="Pfam" id="PF02782">
    <property type="entry name" value="FGGY_C"/>
    <property type="match status" value="1"/>
</dbReference>
<dbReference type="PANTHER" id="PTHR10196:SF69">
    <property type="entry name" value="GLYCEROL KINASE"/>
    <property type="match status" value="1"/>
</dbReference>
<dbReference type="Proteomes" id="UP000199400">
    <property type="component" value="Unassembled WGS sequence"/>
</dbReference>
<keyword evidence="5 9" id="KW-0418">Kinase</keyword>
<comment type="catalytic activity">
    <reaction evidence="8 9">
        <text>glycerol + ATP = sn-glycerol 3-phosphate + ADP + H(+)</text>
        <dbReference type="Rhea" id="RHEA:21644"/>
        <dbReference type="ChEBI" id="CHEBI:15378"/>
        <dbReference type="ChEBI" id="CHEBI:17754"/>
        <dbReference type="ChEBI" id="CHEBI:30616"/>
        <dbReference type="ChEBI" id="CHEBI:57597"/>
        <dbReference type="ChEBI" id="CHEBI:456216"/>
        <dbReference type="EC" id="2.7.1.30"/>
    </reaction>
</comment>
<evidence type="ECO:0000256" key="7">
    <source>
        <dbReference type="ARBA" id="ARBA00022840"/>
    </source>
</evidence>
<dbReference type="UniPathway" id="UPA00618">
    <property type="reaction ID" value="UER00672"/>
</dbReference>
<feature type="binding site" evidence="9">
    <location>
        <position position="85"/>
    </location>
    <ligand>
        <name>sn-glycerol 3-phosphate</name>
        <dbReference type="ChEBI" id="CHEBI:57597"/>
    </ligand>
</feature>
<feature type="binding site" evidence="9">
    <location>
        <position position="246"/>
    </location>
    <ligand>
        <name>sn-glycerol 3-phosphate</name>
        <dbReference type="ChEBI" id="CHEBI:57597"/>
    </ligand>
</feature>
<dbReference type="PANTHER" id="PTHR10196">
    <property type="entry name" value="SUGAR KINASE"/>
    <property type="match status" value="1"/>
</dbReference>
<evidence type="ECO:0000256" key="6">
    <source>
        <dbReference type="ARBA" id="ARBA00022798"/>
    </source>
</evidence>
<dbReference type="HAMAP" id="MF_00186">
    <property type="entry name" value="Glycerol_kin"/>
    <property type="match status" value="1"/>
</dbReference>
<name>A0A1I2GE89_9BACT</name>
<proteinExistence type="inferred from homology"/>
<dbReference type="Pfam" id="PF00370">
    <property type="entry name" value="FGGY_N"/>
    <property type="match status" value="1"/>
</dbReference>
<feature type="binding site" evidence="9">
    <location>
        <position position="14"/>
    </location>
    <ligand>
        <name>ADP</name>
        <dbReference type="ChEBI" id="CHEBI:456216"/>
    </ligand>
</feature>
<keyword evidence="7 9" id="KW-0067">ATP-binding</keyword>
<evidence type="ECO:0000256" key="9">
    <source>
        <dbReference type="HAMAP-Rule" id="MF_00186"/>
    </source>
</evidence>